<evidence type="ECO:0000256" key="5">
    <source>
        <dbReference type="ARBA" id="ARBA00022752"/>
    </source>
</evidence>
<dbReference type="InterPro" id="IPR056798">
    <property type="entry name" value="ADH_Fe_C"/>
</dbReference>
<comment type="cofactor">
    <cofactor evidence="1">
        <name>Fe cation</name>
        <dbReference type="ChEBI" id="CHEBI:24875"/>
    </cofactor>
</comment>
<dbReference type="InterPro" id="IPR010123">
    <property type="entry name" value="PHA_synth_III_E"/>
</dbReference>
<reference evidence="11 12" key="1">
    <citation type="submission" date="2022-10" db="EMBL/GenBank/DDBJ databases">
        <title>Defluviimonas sp. nov., isolated from ocean surface water.</title>
        <authorList>
            <person name="He W."/>
            <person name="Wang L."/>
            <person name="Zhang D.-F."/>
        </authorList>
    </citation>
    <scope>NUCLEOTIDE SEQUENCE [LARGE SCALE GENOMIC DNA]</scope>
    <source>
        <strain evidence="11 12">WL0002</strain>
    </source>
</reference>
<evidence type="ECO:0000313" key="11">
    <source>
        <dbReference type="EMBL" id="MCV2870310.1"/>
    </source>
</evidence>
<evidence type="ECO:0000256" key="7">
    <source>
        <dbReference type="ARBA" id="ARBA00023027"/>
    </source>
</evidence>
<comment type="similarity">
    <text evidence="3">Belongs to the iron-containing alcohol dehydrogenase family.</text>
</comment>
<comment type="caution">
    <text evidence="11">The sequence shown here is derived from an EMBL/GenBank/DDBJ whole genome shotgun (WGS) entry which is preliminary data.</text>
</comment>
<keyword evidence="12" id="KW-1185">Reference proteome</keyword>
<evidence type="ECO:0000256" key="4">
    <source>
        <dbReference type="ARBA" id="ARBA00019066"/>
    </source>
</evidence>
<keyword evidence="7" id="KW-0520">NAD</keyword>
<dbReference type="Pfam" id="PF00465">
    <property type="entry name" value="Fe-ADH"/>
    <property type="match status" value="1"/>
</dbReference>
<evidence type="ECO:0000259" key="9">
    <source>
        <dbReference type="Pfam" id="PF00465"/>
    </source>
</evidence>
<organism evidence="11 12">
    <name type="scientific">Albidovulum marisflavi</name>
    <dbReference type="NCBI Taxonomy" id="2984159"/>
    <lineage>
        <taxon>Bacteria</taxon>
        <taxon>Pseudomonadati</taxon>
        <taxon>Pseudomonadota</taxon>
        <taxon>Alphaproteobacteria</taxon>
        <taxon>Rhodobacterales</taxon>
        <taxon>Paracoccaceae</taxon>
        <taxon>Albidovulum</taxon>
    </lineage>
</organism>
<feature type="domain" description="Fe-containing alcohol dehydrogenase-like C-terminal" evidence="10">
    <location>
        <begin position="187"/>
        <end position="261"/>
    </location>
</feature>
<dbReference type="GO" id="GO:0004022">
    <property type="term" value="F:alcohol dehydrogenase (NAD+) activity"/>
    <property type="evidence" value="ECO:0007669"/>
    <property type="project" value="UniProtKB-EC"/>
</dbReference>
<proteinExistence type="inferred from homology"/>
<dbReference type="PROSITE" id="PS00913">
    <property type="entry name" value="ADH_IRON_1"/>
    <property type="match status" value="1"/>
</dbReference>
<evidence type="ECO:0000256" key="3">
    <source>
        <dbReference type="ARBA" id="ARBA00007358"/>
    </source>
</evidence>
<feature type="domain" description="Alcohol dehydrogenase iron-type/glycerol dehydrogenase GldA" evidence="9">
    <location>
        <begin position="11"/>
        <end position="175"/>
    </location>
</feature>
<comment type="pathway">
    <text evidence="2">Biopolymer metabolism; poly-(R)-3-hydroxybutanoate biosynthesis.</text>
</comment>
<dbReference type="EMBL" id="JAOWKY010000005">
    <property type="protein sequence ID" value="MCV2870310.1"/>
    <property type="molecule type" value="Genomic_DNA"/>
</dbReference>
<dbReference type="PANTHER" id="PTHR11496">
    <property type="entry name" value="ALCOHOL DEHYDROGENASE"/>
    <property type="match status" value="1"/>
</dbReference>
<name>A0ABT2ZGY7_9RHOB</name>
<dbReference type="RefSeq" id="WP_263735982.1">
    <property type="nucleotide sequence ID" value="NZ_JAOWKY010000005.1"/>
</dbReference>
<sequence length="487" mass="52062">MSSFAFQTARSVLSEVGATAKIGDVMAARGCRKVAFVTDDIILKLGLADAALDGLKRAGVDVWTCSDVQPDPPEAMILNAKEQARAEGVDGVVSVGGGSSLDTAKLISVLLNTDQAISDMYGVNLVRGERLPLVLAPTTAGTGSEVTPISIVTTGTNEKKGVVAPQLLPDYAILDAELTVGLPAAVTAATGIDAMVHAIEAFTSKRLKNVVSDRLAKQALDLLGANIRAACHTPDDRQARGGMLLGSMLAGTAGENAAKGAPDANPFDTFRKAMADFAEAVPHAAWMKDDGIMSDTLARLMDPSRMMQGASDPLAATLRNIVDAPELSDIGTLERQGLKGLKEWAALKEAGNACQLVIGNAWTRAFETFSHEMSDQVDVWQKGPRAVTDKWFAILNDELIKTQRTGEFLEAHRKFLRSGVDYRWREAEMVEAWCEARSMPTHSEVDDLHKSLYALRKEVRGLKKELRGARQRTPAAPSAAKAGQNDG</sequence>
<evidence type="ECO:0000313" key="12">
    <source>
        <dbReference type="Proteomes" id="UP001652542"/>
    </source>
</evidence>
<evidence type="ECO:0000256" key="1">
    <source>
        <dbReference type="ARBA" id="ARBA00001962"/>
    </source>
</evidence>
<dbReference type="SUPFAM" id="SSF56796">
    <property type="entry name" value="Dehydroquinate synthase-like"/>
    <property type="match status" value="1"/>
</dbReference>
<feature type="region of interest" description="Disordered" evidence="8">
    <location>
        <begin position="465"/>
        <end position="487"/>
    </location>
</feature>
<dbReference type="Gene3D" id="1.20.1090.10">
    <property type="entry name" value="Dehydroquinate synthase-like - alpha domain"/>
    <property type="match status" value="1"/>
</dbReference>
<keyword evidence="5" id="KW-0583">PHB biosynthesis</keyword>
<evidence type="ECO:0000256" key="2">
    <source>
        <dbReference type="ARBA" id="ARBA00004683"/>
    </source>
</evidence>
<dbReference type="PANTHER" id="PTHR11496:SF102">
    <property type="entry name" value="ALCOHOL DEHYDROGENASE 4"/>
    <property type="match status" value="1"/>
</dbReference>
<dbReference type="InterPro" id="IPR018211">
    <property type="entry name" value="ADH_Fe_CS"/>
</dbReference>
<evidence type="ECO:0000256" key="6">
    <source>
        <dbReference type="ARBA" id="ARBA00023002"/>
    </source>
</evidence>
<keyword evidence="6 11" id="KW-0560">Oxidoreductase</keyword>
<evidence type="ECO:0000256" key="8">
    <source>
        <dbReference type="SAM" id="MobiDB-lite"/>
    </source>
</evidence>
<dbReference type="InterPro" id="IPR001670">
    <property type="entry name" value="ADH_Fe/GldA"/>
</dbReference>
<protein>
    <recommendedName>
        <fullName evidence="4">Poly(3-hydroxyalkanoate) polymerase subunit PhaE</fullName>
    </recommendedName>
</protein>
<accession>A0ABT2ZGY7</accession>
<dbReference type="Pfam" id="PF25137">
    <property type="entry name" value="ADH_Fe_C"/>
    <property type="match status" value="1"/>
</dbReference>
<gene>
    <name evidence="11" type="ORF">OEW28_16935</name>
</gene>
<dbReference type="Gene3D" id="3.40.50.1970">
    <property type="match status" value="1"/>
</dbReference>
<dbReference type="Pfam" id="PF09712">
    <property type="entry name" value="PHA_synth_III_E"/>
    <property type="match status" value="1"/>
</dbReference>
<dbReference type="Proteomes" id="UP001652542">
    <property type="component" value="Unassembled WGS sequence"/>
</dbReference>
<evidence type="ECO:0000259" key="10">
    <source>
        <dbReference type="Pfam" id="PF25137"/>
    </source>
</evidence>
<dbReference type="InterPro" id="IPR039697">
    <property type="entry name" value="Alcohol_dehydrogenase_Fe"/>
</dbReference>